<gene>
    <name evidence="1" type="ordered locus">TEPIRE1_1226</name>
</gene>
<proteinExistence type="predicted"/>
<dbReference type="AlphaFoldDB" id="L0RY72"/>
<accession>L0RY72</accession>
<dbReference type="Proteomes" id="UP000010802">
    <property type="component" value="Chromosome"/>
</dbReference>
<name>L0RY72_TEPAE</name>
<protein>
    <submittedName>
        <fullName evidence="1">Uncharacterized protein</fullName>
    </submittedName>
</protein>
<sequence>MVAGITARGKSELHRARCWVTPSEGDLKDSATEIYRLAFLVTVLTVLAVRQIAK</sequence>
<evidence type="ECO:0000313" key="2">
    <source>
        <dbReference type="Proteomes" id="UP000010802"/>
    </source>
</evidence>
<dbReference type="HOGENOM" id="CLU_3048891_0_0_9"/>
<reference evidence="2" key="1">
    <citation type="journal article" date="2013" name="Genome Announc.">
        <title>First genome sequence of a syntrophic acetate-oxidizing bacterium, Tepidanaerobacter acetatoxydans strain Re1.</title>
        <authorList>
            <person name="Manzoor S."/>
            <person name="Bongcam-Rudloff E."/>
            <person name="Schnurer A."/>
            <person name="Muller B."/>
        </authorList>
    </citation>
    <scope>NUCLEOTIDE SEQUENCE [LARGE SCALE GENOMIC DNA]</scope>
    <source>
        <strain evidence="2">Re1</strain>
    </source>
</reference>
<dbReference type="EMBL" id="HF563609">
    <property type="protein sequence ID" value="CCP25955.1"/>
    <property type="molecule type" value="Genomic_DNA"/>
</dbReference>
<evidence type="ECO:0000313" key="1">
    <source>
        <dbReference type="EMBL" id="CCP25955.1"/>
    </source>
</evidence>
<dbReference type="PATRIC" id="fig|1209989.3.peg.1356"/>
<keyword evidence="2" id="KW-1185">Reference proteome</keyword>
<organism evidence="1 2">
    <name type="scientific">Tepidanaerobacter acetatoxydans (strain DSM 21804 / JCM 16047 / Re1)</name>
    <dbReference type="NCBI Taxonomy" id="1209989"/>
    <lineage>
        <taxon>Bacteria</taxon>
        <taxon>Bacillati</taxon>
        <taxon>Bacillota</taxon>
        <taxon>Clostridia</taxon>
        <taxon>Thermosediminibacterales</taxon>
        <taxon>Tepidanaerobacteraceae</taxon>
        <taxon>Tepidanaerobacter</taxon>
    </lineage>
</organism>
<dbReference type="KEGG" id="tae:TepiRe1_1226"/>